<dbReference type="RefSeq" id="WP_265618478.1">
    <property type="nucleotide sequence ID" value="NZ_JAPFRD010000012.1"/>
</dbReference>
<feature type="chain" id="PRO_5047530195" evidence="1">
    <location>
        <begin position="21"/>
        <end position="258"/>
    </location>
</feature>
<keyword evidence="1" id="KW-0732">Signal</keyword>
<accession>A0ABT3PAB2</accession>
<dbReference type="Pfam" id="PF11101">
    <property type="entry name" value="DUF2884"/>
    <property type="match status" value="1"/>
</dbReference>
<name>A0ABT3PAB2_9ALTE</name>
<gene>
    <name evidence="2" type="ORF">OPS25_14110</name>
</gene>
<organism evidence="2 3">
    <name type="scientific">Alteromonas aquimaris</name>
    <dbReference type="NCBI Taxonomy" id="2998417"/>
    <lineage>
        <taxon>Bacteria</taxon>
        <taxon>Pseudomonadati</taxon>
        <taxon>Pseudomonadota</taxon>
        <taxon>Gammaproteobacteria</taxon>
        <taxon>Alteromonadales</taxon>
        <taxon>Alteromonadaceae</taxon>
        <taxon>Alteromonas/Salinimonas group</taxon>
        <taxon>Alteromonas</taxon>
    </lineage>
</organism>
<feature type="signal peptide" evidence="1">
    <location>
        <begin position="1"/>
        <end position="20"/>
    </location>
</feature>
<comment type="caution">
    <text evidence="2">The sequence shown here is derived from an EMBL/GenBank/DDBJ whole genome shotgun (WGS) entry which is preliminary data.</text>
</comment>
<keyword evidence="3" id="KW-1185">Reference proteome</keyword>
<dbReference type="EMBL" id="JAPFRD010000012">
    <property type="protein sequence ID" value="MCW8109640.1"/>
    <property type="molecule type" value="Genomic_DNA"/>
</dbReference>
<protein>
    <submittedName>
        <fullName evidence="2">YggN family protein</fullName>
    </submittedName>
</protein>
<dbReference type="InterPro" id="IPR021307">
    <property type="entry name" value="DUF2884"/>
</dbReference>
<evidence type="ECO:0000313" key="3">
    <source>
        <dbReference type="Proteomes" id="UP001142810"/>
    </source>
</evidence>
<reference evidence="2" key="1">
    <citation type="submission" date="2022-11" db="EMBL/GenBank/DDBJ databases">
        <title>Alteromonas sp. nov., isolated from sea water of the Qingdao.</title>
        <authorList>
            <person name="Wang Q."/>
        </authorList>
    </citation>
    <scope>NUCLEOTIDE SEQUENCE</scope>
    <source>
        <strain evidence="2">ASW11-7</strain>
    </source>
</reference>
<evidence type="ECO:0000256" key="1">
    <source>
        <dbReference type="SAM" id="SignalP"/>
    </source>
</evidence>
<proteinExistence type="predicted"/>
<evidence type="ECO:0000313" key="2">
    <source>
        <dbReference type="EMBL" id="MCW8109640.1"/>
    </source>
</evidence>
<sequence length="258" mass="29023">MKTLIALTTSAAILSAPVFAHRSDSDCDVSLDGNLRYHQGVLEIESDNGTTFTINQAHELYVESKKLELNATQQRAVSDYYENISDAIPMTVTIAMEGLQLASSAVSEVFAELLGDNDIVRDFDELFTELSSEINTRFYDENGGYRVDTREFNDDDWMSSTWEDRFEERVESLVEQSIGRIMIAVGKEMVWEGGDIDAFADKMERFGENIENKVEHQAEALEDKAEELCHILKKADNAEDRLQSSIGELASLNVLEID</sequence>
<dbReference type="Proteomes" id="UP001142810">
    <property type="component" value="Unassembled WGS sequence"/>
</dbReference>